<name>A0A0C4E134_MAGP6</name>
<accession>A0A0C4E134</accession>
<dbReference type="EnsemblFungi" id="MAPG_06078T0">
    <property type="protein sequence ID" value="MAPG_06078T0"/>
    <property type="gene ID" value="MAPG_06078"/>
</dbReference>
<reference evidence="4" key="2">
    <citation type="submission" date="2010-05" db="EMBL/GenBank/DDBJ databases">
        <title>The genome sequence of Magnaporthe poae strain ATCC 64411.</title>
        <authorList>
            <person name="Ma L.-J."/>
            <person name="Dead R."/>
            <person name="Young S."/>
            <person name="Zeng Q."/>
            <person name="Koehrsen M."/>
            <person name="Alvarado L."/>
            <person name="Berlin A."/>
            <person name="Chapman S.B."/>
            <person name="Chen Z."/>
            <person name="Freedman E."/>
            <person name="Gellesch M."/>
            <person name="Goldberg J."/>
            <person name="Griggs A."/>
            <person name="Gujja S."/>
            <person name="Heilman E.R."/>
            <person name="Heiman D."/>
            <person name="Hepburn T."/>
            <person name="Howarth C."/>
            <person name="Jen D."/>
            <person name="Larson L."/>
            <person name="Mehta T."/>
            <person name="Neiman D."/>
            <person name="Pearson M."/>
            <person name="Roberts A."/>
            <person name="Saif S."/>
            <person name="Shea T."/>
            <person name="Shenoy N."/>
            <person name="Sisk P."/>
            <person name="Stolte C."/>
            <person name="Sykes S."/>
            <person name="Walk T."/>
            <person name="White J."/>
            <person name="Yandava C."/>
            <person name="Haas B."/>
            <person name="Nusbaum C."/>
            <person name="Birren B."/>
        </authorList>
    </citation>
    <scope>NUCLEOTIDE SEQUENCE [LARGE SCALE GENOMIC DNA]</scope>
    <source>
        <strain evidence="4">ATCC 64411 / 73-15</strain>
    </source>
</reference>
<organism evidence="3 4">
    <name type="scientific">Magnaporthiopsis poae (strain ATCC 64411 / 73-15)</name>
    <name type="common">Kentucky bluegrass fungus</name>
    <name type="synonym">Magnaporthe poae</name>
    <dbReference type="NCBI Taxonomy" id="644358"/>
    <lineage>
        <taxon>Eukaryota</taxon>
        <taxon>Fungi</taxon>
        <taxon>Dikarya</taxon>
        <taxon>Ascomycota</taxon>
        <taxon>Pezizomycotina</taxon>
        <taxon>Sordariomycetes</taxon>
        <taxon>Sordariomycetidae</taxon>
        <taxon>Magnaporthales</taxon>
        <taxon>Magnaporthaceae</taxon>
        <taxon>Magnaporthiopsis</taxon>
    </lineage>
</organism>
<reference evidence="2" key="1">
    <citation type="submission" date="2010-05" db="EMBL/GenBank/DDBJ databases">
        <title>The Genome Sequence of Magnaporthe poae strain ATCC 64411.</title>
        <authorList>
            <consortium name="The Broad Institute Genome Sequencing Platform"/>
            <consortium name="Broad Institute Genome Sequencing Center for Infectious Disease"/>
            <person name="Ma L.-J."/>
            <person name="Dead R."/>
            <person name="Young S."/>
            <person name="Zeng Q."/>
            <person name="Koehrsen M."/>
            <person name="Alvarado L."/>
            <person name="Berlin A."/>
            <person name="Chapman S.B."/>
            <person name="Chen Z."/>
            <person name="Freedman E."/>
            <person name="Gellesch M."/>
            <person name="Goldberg J."/>
            <person name="Griggs A."/>
            <person name="Gujja S."/>
            <person name="Heilman E.R."/>
            <person name="Heiman D."/>
            <person name="Hepburn T."/>
            <person name="Howarth C."/>
            <person name="Jen D."/>
            <person name="Larson L."/>
            <person name="Mehta T."/>
            <person name="Neiman D."/>
            <person name="Pearson M."/>
            <person name="Roberts A."/>
            <person name="Saif S."/>
            <person name="Shea T."/>
            <person name="Shenoy N."/>
            <person name="Sisk P."/>
            <person name="Stolte C."/>
            <person name="Sykes S."/>
            <person name="Walk T."/>
            <person name="White J."/>
            <person name="Yandava C."/>
            <person name="Haas B."/>
            <person name="Nusbaum C."/>
            <person name="Birren B."/>
        </authorList>
    </citation>
    <scope>NUCLEOTIDE SEQUENCE</scope>
    <source>
        <strain evidence="2">ATCC 64411</strain>
    </source>
</reference>
<dbReference type="Proteomes" id="UP000011715">
    <property type="component" value="Unassembled WGS sequence"/>
</dbReference>
<reference evidence="3" key="5">
    <citation type="submission" date="2015-06" db="UniProtKB">
        <authorList>
            <consortium name="EnsemblFungi"/>
        </authorList>
    </citation>
    <scope>IDENTIFICATION</scope>
    <source>
        <strain evidence="3">ATCC 64411</strain>
    </source>
</reference>
<feature type="transmembrane region" description="Helical" evidence="1">
    <location>
        <begin position="96"/>
        <end position="114"/>
    </location>
</feature>
<protein>
    <recommendedName>
        <fullName evidence="5">Transmembrane protein</fullName>
    </recommendedName>
</protein>
<sequence length="238" mass="24814">MAPIVPGNVTTLVAAKAALEKSLAAVEGLLKNSTAVVVENSTALPGNLTSTSAAAAAAPTMILATQRTLEGHLVAILAAVCSVGSAFLAVIPLWQLWLVLLASTSAFTATAIVFWPRNFRFIAAGAAVVAAAVESLLSGSAEFRLSTMLLGACAALAVAACFGPAQKELYYQLDGLDSHDRGDVIISQEHPVRFALKVGYSFGLVVMLGGCLWRSVGWGLFACSILCPYLMCVWEWPA</sequence>
<proteinExistence type="predicted"/>
<keyword evidence="4" id="KW-1185">Reference proteome</keyword>
<gene>
    <name evidence="2" type="ORF">MAPG_06078</name>
</gene>
<keyword evidence="1" id="KW-1133">Transmembrane helix</keyword>
<keyword evidence="1" id="KW-0472">Membrane</keyword>
<reference evidence="2" key="3">
    <citation type="submission" date="2011-03" db="EMBL/GenBank/DDBJ databases">
        <title>Annotation of Magnaporthe poae ATCC 64411.</title>
        <authorList>
            <person name="Ma L.-J."/>
            <person name="Dead R."/>
            <person name="Young S.K."/>
            <person name="Zeng Q."/>
            <person name="Gargeya S."/>
            <person name="Fitzgerald M."/>
            <person name="Haas B."/>
            <person name="Abouelleil A."/>
            <person name="Alvarado L."/>
            <person name="Arachchi H.M."/>
            <person name="Berlin A."/>
            <person name="Brown A."/>
            <person name="Chapman S.B."/>
            <person name="Chen Z."/>
            <person name="Dunbar C."/>
            <person name="Freedman E."/>
            <person name="Gearin G."/>
            <person name="Gellesch M."/>
            <person name="Goldberg J."/>
            <person name="Griggs A."/>
            <person name="Gujja S."/>
            <person name="Heiman D."/>
            <person name="Howarth C."/>
            <person name="Larson L."/>
            <person name="Lui A."/>
            <person name="MacDonald P.J.P."/>
            <person name="Mehta T."/>
            <person name="Montmayeur A."/>
            <person name="Murphy C."/>
            <person name="Neiman D."/>
            <person name="Pearson M."/>
            <person name="Priest M."/>
            <person name="Roberts A."/>
            <person name="Saif S."/>
            <person name="Shea T."/>
            <person name="Shenoy N."/>
            <person name="Sisk P."/>
            <person name="Stolte C."/>
            <person name="Sykes S."/>
            <person name="Yandava C."/>
            <person name="Wortman J."/>
            <person name="Nusbaum C."/>
            <person name="Birren B."/>
        </authorList>
    </citation>
    <scope>NUCLEOTIDE SEQUENCE</scope>
    <source>
        <strain evidence="2">ATCC 64411</strain>
    </source>
</reference>
<reference evidence="3" key="4">
    <citation type="journal article" date="2015" name="G3 (Bethesda)">
        <title>Genome sequences of three phytopathogenic species of the Magnaporthaceae family of fungi.</title>
        <authorList>
            <person name="Okagaki L.H."/>
            <person name="Nunes C.C."/>
            <person name="Sailsbery J."/>
            <person name="Clay B."/>
            <person name="Brown D."/>
            <person name="John T."/>
            <person name="Oh Y."/>
            <person name="Young N."/>
            <person name="Fitzgerald M."/>
            <person name="Haas B.J."/>
            <person name="Zeng Q."/>
            <person name="Young S."/>
            <person name="Adiconis X."/>
            <person name="Fan L."/>
            <person name="Levin J.Z."/>
            <person name="Mitchell T.K."/>
            <person name="Okubara P.A."/>
            <person name="Farman M.L."/>
            <person name="Kohn L.M."/>
            <person name="Birren B."/>
            <person name="Ma L.-J."/>
            <person name="Dean R.A."/>
        </authorList>
    </citation>
    <scope>NUCLEOTIDE SEQUENCE</scope>
    <source>
        <strain evidence="3">ATCC 64411 / 73-15</strain>
    </source>
</reference>
<dbReference type="AlphaFoldDB" id="A0A0C4E134"/>
<evidence type="ECO:0000313" key="3">
    <source>
        <dbReference type="EnsemblFungi" id="MAPG_06078T0"/>
    </source>
</evidence>
<evidence type="ECO:0000256" key="1">
    <source>
        <dbReference type="SAM" id="Phobius"/>
    </source>
</evidence>
<evidence type="ECO:0000313" key="2">
    <source>
        <dbReference type="EMBL" id="KLU87073.1"/>
    </source>
</evidence>
<evidence type="ECO:0000313" key="4">
    <source>
        <dbReference type="Proteomes" id="UP000011715"/>
    </source>
</evidence>
<evidence type="ECO:0008006" key="5">
    <source>
        <dbReference type="Google" id="ProtNLM"/>
    </source>
</evidence>
<feature type="transmembrane region" description="Helical" evidence="1">
    <location>
        <begin position="71"/>
        <end position="90"/>
    </location>
</feature>
<dbReference type="EMBL" id="GL876970">
    <property type="protein sequence ID" value="KLU87073.1"/>
    <property type="molecule type" value="Genomic_DNA"/>
</dbReference>
<keyword evidence="1" id="KW-0812">Transmembrane</keyword>
<dbReference type="VEuPathDB" id="FungiDB:MAPG_06078"/>
<dbReference type="EMBL" id="ADBL01001456">
    <property type="status" value="NOT_ANNOTATED_CDS"/>
    <property type="molecule type" value="Genomic_DNA"/>
</dbReference>